<evidence type="ECO:0000256" key="1">
    <source>
        <dbReference type="SAM" id="MobiDB-lite"/>
    </source>
</evidence>
<sequence length="225" mass="24515">MPHNGLSLPDFSALVVLAVEAREVSNTELRQRHRLTIDGQKRHRLNALKLVESRKPGRVFLHVLTDAGWARLAEDLRTGNIPPQTGSSGAMARALLDWLPRYMRRTDQSLADVFQPDDESAETGGPATGDLATGDLATGDLEARVRGAYAELARSPGTWVGLAGLRALLADVPRAQVDETLTRMERLPDVNLVPESNQKTLTPADREAAVLIGGQRKHLLWIGPA</sequence>
<feature type="region of interest" description="Disordered" evidence="1">
    <location>
        <begin position="116"/>
        <end position="135"/>
    </location>
</feature>
<dbReference type="EMBL" id="BAAAQX010000023">
    <property type="protein sequence ID" value="GAA2211956.1"/>
    <property type="molecule type" value="Genomic_DNA"/>
</dbReference>
<dbReference type="RefSeq" id="WP_344485521.1">
    <property type="nucleotide sequence ID" value="NZ_BAAAQX010000023.1"/>
</dbReference>
<evidence type="ECO:0000313" key="2">
    <source>
        <dbReference type="EMBL" id="GAA2211956.1"/>
    </source>
</evidence>
<comment type="caution">
    <text evidence="2">The sequence shown here is derived from an EMBL/GenBank/DDBJ whole genome shotgun (WGS) entry which is preliminary data.</text>
</comment>
<gene>
    <name evidence="2" type="ORF">GCM10009850_074170</name>
</gene>
<evidence type="ECO:0000313" key="3">
    <source>
        <dbReference type="Proteomes" id="UP001499843"/>
    </source>
</evidence>
<reference evidence="3" key="1">
    <citation type="journal article" date="2019" name="Int. J. Syst. Evol. Microbiol.">
        <title>The Global Catalogue of Microorganisms (GCM) 10K type strain sequencing project: providing services to taxonomists for standard genome sequencing and annotation.</title>
        <authorList>
            <consortium name="The Broad Institute Genomics Platform"/>
            <consortium name="The Broad Institute Genome Sequencing Center for Infectious Disease"/>
            <person name="Wu L."/>
            <person name="Ma J."/>
        </authorList>
    </citation>
    <scope>NUCLEOTIDE SEQUENCE [LARGE SCALE GENOMIC DNA]</scope>
    <source>
        <strain evidence="3">JCM 16114</strain>
    </source>
</reference>
<protein>
    <recommendedName>
        <fullName evidence="4">MarR family transcriptional regulator</fullName>
    </recommendedName>
</protein>
<name>A0ABP5PLD9_9ACTN</name>
<accession>A0ABP5PLD9</accession>
<dbReference type="Proteomes" id="UP001499843">
    <property type="component" value="Unassembled WGS sequence"/>
</dbReference>
<evidence type="ECO:0008006" key="4">
    <source>
        <dbReference type="Google" id="ProtNLM"/>
    </source>
</evidence>
<proteinExistence type="predicted"/>
<keyword evidence="3" id="KW-1185">Reference proteome</keyword>
<organism evidence="2 3">
    <name type="scientific">Nonomuraea monospora</name>
    <dbReference type="NCBI Taxonomy" id="568818"/>
    <lineage>
        <taxon>Bacteria</taxon>
        <taxon>Bacillati</taxon>
        <taxon>Actinomycetota</taxon>
        <taxon>Actinomycetes</taxon>
        <taxon>Streptosporangiales</taxon>
        <taxon>Streptosporangiaceae</taxon>
        <taxon>Nonomuraea</taxon>
    </lineage>
</organism>